<reference evidence="5 6" key="1">
    <citation type="journal article" date="2024" name="Science">
        <title>Giant polyketide synthase enzymes in the biosynthesis of giant marine polyether toxins.</title>
        <authorList>
            <person name="Fallon T.R."/>
            <person name="Shende V.V."/>
            <person name="Wierzbicki I.H."/>
            <person name="Pendleton A.L."/>
            <person name="Watervoot N.F."/>
            <person name="Auber R.P."/>
            <person name="Gonzalez D.J."/>
            <person name="Wisecaver J.H."/>
            <person name="Moore B.S."/>
        </authorList>
    </citation>
    <scope>NUCLEOTIDE SEQUENCE [LARGE SCALE GENOMIC DNA]</scope>
    <source>
        <strain evidence="5 6">12B1</strain>
    </source>
</reference>
<dbReference type="GO" id="GO:0008270">
    <property type="term" value="F:zinc ion binding"/>
    <property type="evidence" value="ECO:0007669"/>
    <property type="project" value="UniProtKB-KW"/>
</dbReference>
<gene>
    <name evidence="5" type="ORF">AB1Y20_006167</name>
</gene>
<name>A0AB34J3E0_PRYPA</name>
<dbReference type="AlphaFoldDB" id="A0AB34J3E0"/>
<dbReference type="PRINTS" id="PR00405">
    <property type="entry name" value="REVINTRACTNG"/>
</dbReference>
<evidence type="ECO:0000313" key="5">
    <source>
        <dbReference type="EMBL" id="KAL1511365.1"/>
    </source>
</evidence>
<dbReference type="InterPro" id="IPR035892">
    <property type="entry name" value="C2_domain_sf"/>
</dbReference>
<accession>A0AB34J3E0</accession>
<dbReference type="SMART" id="SM00105">
    <property type="entry name" value="ArfGap"/>
    <property type="match status" value="1"/>
</dbReference>
<evidence type="ECO:0000259" key="4">
    <source>
        <dbReference type="PROSITE" id="PS50115"/>
    </source>
</evidence>
<dbReference type="PROSITE" id="PS50004">
    <property type="entry name" value="C2"/>
    <property type="match status" value="1"/>
</dbReference>
<dbReference type="InterPro" id="IPR044518">
    <property type="entry name" value="ARF_GAP_AGD11/12/13"/>
</dbReference>
<keyword evidence="1" id="KW-0863">Zinc-finger</keyword>
<dbReference type="GO" id="GO:0005543">
    <property type="term" value="F:phospholipid binding"/>
    <property type="evidence" value="ECO:0007669"/>
    <property type="project" value="InterPro"/>
</dbReference>
<proteinExistence type="predicted"/>
<dbReference type="Pfam" id="PF00168">
    <property type="entry name" value="C2"/>
    <property type="match status" value="1"/>
</dbReference>
<dbReference type="PANTHER" id="PTHR46220">
    <property type="entry name" value="ADP-RIBOSYLATION FACTOR GTPASE-ACTIVATING PROTEIN AGD12"/>
    <property type="match status" value="1"/>
</dbReference>
<feature type="domain" description="C2" evidence="3">
    <location>
        <begin position="260"/>
        <end position="389"/>
    </location>
</feature>
<dbReference type="EMBL" id="JBGBPQ010000014">
    <property type="protein sequence ID" value="KAL1511365.1"/>
    <property type="molecule type" value="Genomic_DNA"/>
</dbReference>
<organism evidence="5 6">
    <name type="scientific">Prymnesium parvum</name>
    <name type="common">Toxic golden alga</name>
    <dbReference type="NCBI Taxonomy" id="97485"/>
    <lineage>
        <taxon>Eukaryota</taxon>
        <taxon>Haptista</taxon>
        <taxon>Haptophyta</taxon>
        <taxon>Prymnesiophyceae</taxon>
        <taxon>Prymnesiales</taxon>
        <taxon>Prymnesiaceae</taxon>
        <taxon>Prymnesium</taxon>
    </lineage>
</organism>
<dbReference type="InterPro" id="IPR001164">
    <property type="entry name" value="ArfGAP_dom"/>
</dbReference>
<feature type="region of interest" description="Disordered" evidence="2">
    <location>
        <begin position="116"/>
        <end position="139"/>
    </location>
</feature>
<dbReference type="Gene3D" id="2.60.40.150">
    <property type="entry name" value="C2 domain"/>
    <property type="match status" value="1"/>
</dbReference>
<evidence type="ECO:0000256" key="2">
    <source>
        <dbReference type="SAM" id="MobiDB-lite"/>
    </source>
</evidence>
<evidence type="ECO:0000259" key="3">
    <source>
        <dbReference type="PROSITE" id="PS50004"/>
    </source>
</evidence>
<dbReference type="InterPro" id="IPR038508">
    <property type="entry name" value="ArfGAP_dom_sf"/>
</dbReference>
<dbReference type="SUPFAM" id="SSF57863">
    <property type="entry name" value="ArfGap/RecO-like zinc finger"/>
    <property type="match status" value="1"/>
</dbReference>
<keyword evidence="6" id="KW-1185">Reference proteome</keyword>
<sequence length="409" mass="44482">MATPPAARWVQLRGVLSPAVAAHRGALLPHAGEPFTVLGTQPPPHQLLIAINERIHASLSVDEAIGCGVRPRSPAACRAAAERAVADECFLGLARATLTPSPRRCCQCLGGVKPPELGQRPPQSKTPTPVKGRLPPEAPLPSDEEFYAAVLGMEGNNRCADCSKKETLTWGASNLGVVLCSECVGGHRDIGARFSKPLSLLLDNWSPEHKRTMLSTGNRAVNAVYEAHKAVATLKPSPTSDIESKFDYVRAKYQRKAFHRDGDGQVVRSRKKSKALLGTQEHAGVVIVEVLNASNLMGLDYDGKSDPYVVLSSRSGDKMKSSVIHNTLNPVWNETLQLNVNNPTDPILLQVKDKDILTSDDPLGDTEIYLQDMQPMKATKLTQELHVWKAGKRVPAGTIRLEVTWYPLQ</sequence>
<evidence type="ECO:0000313" key="6">
    <source>
        <dbReference type="Proteomes" id="UP001515480"/>
    </source>
</evidence>
<protein>
    <recommendedName>
        <fullName evidence="7">ADP-ribosylation factor GTPase-activating protein AGD13</fullName>
    </recommendedName>
</protein>
<keyword evidence="1" id="KW-0479">Metal-binding</keyword>
<dbReference type="Gene3D" id="1.10.220.150">
    <property type="entry name" value="Arf GTPase activating protein"/>
    <property type="match status" value="1"/>
</dbReference>
<dbReference type="PANTHER" id="PTHR46220:SF1">
    <property type="entry name" value="ADP-RIBOSYLATION FACTOR GTPASE-ACTIVATING PROTEIN AGD12"/>
    <property type="match status" value="1"/>
</dbReference>
<dbReference type="SUPFAM" id="SSF49562">
    <property type="entry name" value="C2 domain (Calcium/lipid-binding domain, CaLB)"/>
    <property type="match status" value="1"/>
</dbReference>
<comment type="caution">
    <text evidence="5">The sequence shown here is derived from an EMBL/GenBank/DDBJ whole genome shotgun (WGS) entry which is preliminary data.</text>
</comment>
<dbReference type="Pfam" id="PF01412">
    <property type="entry name" value="ArfGap"/>
    <property type="match status" value="1"/>
</dbReference>
<dbReference type="CDD" id="cd00030">
    <property type="entry name" value="C2"/>
    <property type="match status" value="1"/>
</dbReference>
<evidence type="ECO:0000256" key="1">
    <source>
        <dbReference type="PROSITE-ProRule" id="PRU00288"/>
    </source>
</evidence>
<dbReference type="GO" id="GO:0005096">
    <property type="term" value="F:GTPase activator activity"/>
    <property type="evidence" value="ECO:0007669"/>
    <property type="project" value="InterPro"/>
</dbReference>
<dbReference type="InterPro" id="IPR000008">
    <property type="entry name" value="C2_dom"/>
</dbReference>
<keyword evidence="1" id="KW-0862">Zinc</keyword>
<dbReference type="InterPro" id="IPR037278">
    <property type="entry name" value="ARFGAP/RecO"/>
</dbReference>
<dbReference type="SMART" id="SM00239">
    <property type="entry name" value="C2"/>
    <property type="match status" value="1"/>
</dbReference>
<evidence type="ECO:0008006" key="7">
    <source>
        <dbReference type="Google" id="ProtNLM"/>
    </source>
</evidence>
<dbReference type="PROSITE" id="PS50115">
    <property type="entry name" value="ARFGAP"/>
    <property type="match status" value="1"/>
</dbReference>
<feature type="domain" description="Arf-GAP" evidence="4">
    <location>
        <begin position="144"/>
        <end position="274"/>
    </location>
</feature>
<dbReference type="Proteomes" id="UP001515480">
    <property type="component" value="Unassembled WGS sequence"/>
</dbReference>